<reference evidence="1 2" key="1">
    <citation type="submission" date="2019-03" db="EMBL/GenBank/DDBJ databases">
        <title>Genomic Encyclopedia of Type Strains, Phase IV (KMG-V): Genome sequencing to study the core and pangenomes of soil and plant-associated prokaryotes.</title>
        <authorList>
            <person name="Whitman W."/>
        </authorList>
    </citation>
    <scope>NUCLEOTIDE SEQUENCE [LARGE SCALE GENOMIC DNA]</scope>
    <source>
        <strain evidence="1 2">IE4868</strain>
    </source>
</reference>
<protein>
    <submittedName>
        <fullName evidence="1">Uncharacterized protein</fullName>
    </submittedName>
</protein>
<evidence type="ECO:0000313" key="1">
    <source>
        <dbReference type="EMBL" id="TCU34062.1"/>
    </source>
</evidence>
<dbReference type="Proteomes" id="UP000295507">
    <property type="component" value="Unassembled WGS sequence"/>
</dbReference>
<gene>
    <name evidence="1" type="ORF">EV129_11345</name>
</gene>
<dbReference type="AlphaFoldDB" id="A0A4R3RKB8"/>
<dbReference type="EMBL" id="SMBK01000013">
    <property type="protein sequence ID" value="TCU34062.1"/>
    <property type="molecule type" value="Genomic_DNA"/>
</dbReference>
<organism evidence="1 2">
    <name type="scientific">Rhizobium azibense</name>
    <dbReference type="NCBI Taxonomy" id="1136135"/>
    <lineage>
        <taxon>Bacteria</taxon>
        <taxon>Pseudomonadati</taxon>
        <taxon>Pseudomonadota</taxon>
        <taxon>Alphaproteobacteria</taxon>
        <taxon>Hyphomicrobiales</taxon>
        <taxon>Rhizobiaceae</taxon>
        <taxon>Rhizobium/Agrobacterium group</taxon>
        <taxon>Rhizobium</taxon>
    </lineage>
</organism>
<accession>A0A4R3RKB8</accession>
<comment type="caution">
    <text evidence="1">The sequence shown here is derived from an EMBL/GenBank/DDBJ whole genome shotgun (WGS) entry which is preliminary data.</text>
</comment>
<name>A0A4R3RKB8_9HYPH</name>
<proteinExistence type="predicted"/>
<evidence type="ECO:0000313" key="2">
    <source>
        <dbReference type="Proteomes" id="UP000295507"/>
    </source>
</evidence>
<sequence length="121" mass="13754">MTIATQQRQIPASSRTVIPFHTSTFNRDFEEPGIVPVEITGSRFTADRYEVLEVRVENFGFPLADSRLMDAGDLSELVLPEPENIFPNVFQGAHGARYILISIYCQHAYANLFYARRNVMV</sequence>